<proteinExistence type="inferred from homology"/>
<feature type="domain" description="AAA+ ATPase" evidence="6">
    <location>
        <begin position="167"/>
        <end position="304"/>
    </location>
</feature>
<accession>A0A4Q2S4N9</accession>
<evidence type="ECO:0000256" key="5">
    <source>
        <dbReference type="SAM" id="MobiDB-lite"/>
    </source>
</evidence>
<comment type="caution">
    <text evidence="7">The sequence shown here is derived from an EMBL/GenBank/DDBJ whole genome shotgun (WGS) entry which is preliminary data.</text>
</comment>
<dbReference type="Pfam" id="PF17862">
    <property type="entry name" value="AAA_lid_3"/>
    <property type="match status" value="1"/>
</dbReference>
<dbReference type="GO" id="GO:0016887">
    <property type="term" value="F:ATP hydrolysis activity"/>
    <property type="evidence" value="ECO:0007669"/>
    <property type="project" value="InterPro"/>
</dbReference>
<keyword evidence="3" id="KW-0175">Coiled coil</keyword>
<evidence type="ECO:0000313" key="8">
    <source>
        <dbReference type="Proteomes" id="UP000291838"/>
    </source>
</evidence>
<dbReference type="Pfam" id="PF00004">
    <property type="entry name" value="AAA"/>
    <property type="match status" value="1"/>
</dbReference>
<dbReference type="OrthoDB" id="9809379at2"/>
<dbReference type="InterPro" id="IPR041569">
    <property type="entry name" value="AAA_lid_3"/>
</dbReference>
<dbReference type="PANTHER" id="PTHR23077">
    <property type="entry name" value="AAA-FAMILY ATPASE"/>
    <property type="match status" value="1"/>
</dbReference>
<sequence>MIDSLAAAVRAAPDDLPLRLHLAGLLVDAGRGPEAVAHVATVLASDPGSAEALALMGRAMGSAPDAPAADAPAADAQPDDAASSGDPSEAPTTFDWHAAESELGDSVGPMFVDGSTEEPGPAAYDVESAGVRLADVGGLADVKKRLDASFLAPLRNPELRALYGKSLRGGLLLYGPPGCGKTFLAKAVAGELGAAFLHVSLADVLDMYIGQSERNVKELFEVARSSAPCVLFLDELDAIGQKRSLTRNSGMRTTVNQLLTELDGVGSDNEGVFVLAATNHPWDVDPALRRPGRLDRTLLVLPPDLDAREAILRTHLRERPVERIDTRRLAKATDGFSGADLAHLCESASENALMDSVGSGTVRMIGMRDFDRALAEIRPSIGPWLETARNVALYANASGEYDDLAKWLRKQR</sequence>
<dbReference type="InterPro" id="IPR003593">
    <property type="entry name" value="AAA+_ATPase"/>
</dbReference>
<reference evidence="7 8" key="1">
    <citation type="submission" date="2019-01" db="EMBL/GenBank/DDBJ databases">
        <title>Novel species of Nocardioides.</title>
        <authorList>
            <person name="Liu Q."/>
            <person name="Xin Y.-H."/>
        </authorList>
    </citation>
    <scope>NUCLEOTIDE SEQUENCE [LARGE SCALE GENOMIC DNA]</scope>
    <source>
        <strain evidence="7 8">HLT3-15</strain>
    </source>
</reference>
<evidence type="ECO:0000256" key="1">
    <source>
        <dbReference type="ARBA" id="ARBA00022741"/>
    </source>
</evidence>
<protein>
    <submittedName>
        <fullName evidence="7">AAA family ATPase</fullName>
    </submittedName>
</protein>
<evidence type="ECO:0000256" key="3">
    <source>
        <dbReference type="ARBA" id="ARBA00023054"/>
    </source>
</evidence>
<gene>
    <name evidence="7" type="ORF">EUA06_01580</name>
</gene>
<name>A0A4Q2S4N9_9ACTN</name>
<dbReference type="EMBL" id="SDWS01000001">
    <property type="protein sequence ID" value="RYB96780.1"/>
    <property type="molecule type" value="Genomic_DNA"/>
</dbReference>
<organism evidence="7 8">
    <name type="scientific">Nocardioides glacieisoli</name>
    <dbReference type="NCBI Taxonomy" id="1168730"/>
    <lineage>
        <taxon>Bacteria</taxon>
        <taxon>Bacillati</taxon>
        <taxon>Actinomycetota</taxon>
        <taxon>Actinomycetes</taxon>
        <taxon>Propionibacteriales</taxon>
        <taxon>Nocardioidaceae</taxon>
        <taxon>Nocardioides</taxon>
    </lineage>
</organism>
<keyword evidence="8" id="KW-1185">Reference proteome</keyword>
<dbReference type="InterPro" id="IPR027417">
    <property type="entry name" value="P-loop_NTPase"/>
</dbReference>
<keyword evidence="1 4" id="KW-0547">Nucleotide-binding</keyword>
<dbReference type="FunFam" id="3.40.50.300:FF:001025">
    <property type="entry name" value="ATPase family, AAA domain-containing 2B"/>
    <property type="match status" value="1"/>
</dbReference>
<dbReference type="SUPFAM" id="SSF52540">
    <property type="entry name" value="P-loop containing nucleoside triphosphate hydrolases"/>
    <property type="match status" value="1"/>
</dbReference>
<dbReference type="InterPro" id="IPR050168">
    <property type="entry name" value="AAA_ATPase_domain"/>
</dbReference>
<comment type="similarity">
    <text evidence="4">Belongs to the AAA ATPase family.</text>
</comment>
<feature type="compositionally biased region" description="Low complexity" evidence="5">
    <location>
        <begin position="62"/>
        <end position="91"/>
    </location>
</feature>
<keyword evidence="2 4" id="KW-0067">ATP-binding</keyword>
<dbReference type="GO" id="GO:0005524">
    <property type="term" value="F:ATP binding"/>
    <property type="evidence" value="ECO:0007669"/>
    <property type="project" value="UniProtKB-KW"/>
</dbReference>
<evidence type="ECO:0000313" key="7">
    <source>
        <dbReference type="EMBL" id="RYB96780.1"/>
    </source>
</evidence>
<dbReference type="SMART" id="SM00382">
    <property type="entry name" value="AAA"/>
    <property type="match status" value="1"/>
</dbReference>
<dbReference type="Pfam" id="PF14559">
    <property type="entry name" value="TPR_19"/>
    <property type="match status" value="1"/>
</dbReference>
<dbReference type="PANTHER" id="PTHR23077:SF171">
    <property type="entry name" value="NUCLEAR VALOSIN-CONTAINING PROTEIN-LIKE"/>
    <property type="match status" value="1"/>
</dbReference>
<dbReference type="InterPro" id="IPR003960">
    <property type="entry name" value="ATPase_AAA_CS"/>
</dbReference>
<dbReference type="Gene3D" id="1.25.40.10">
    <property type="entry name" value="Tetratricopeptide repeat domain"/>
    <property type="match status" value="1"/>
</dbReference>
<evidence type="ECO:0000256" key="4">
    <source>
        <dbReference type="RuleBase" id="RU003651"/>
    </source>
</evidence>
<dbReference type="SUPFAM" id="SSF48452">
    <property type="entry name" value="TPR-like"/>
    <property type="match status" value="1"/>
</dbReference>
<dbReference type="Proteomes" id="UP000291838">
    <property type="component" value="Unassembled WGS sequence"/>
</dbReference>
<feature type="region of interest" description="Disordered" evidence="5">
    <location>
        <begin position="61"/>
        <end position="93"/>
    </location>
</feature>
<dbReference type="PROSITE" id="PS00674">
    <property type="entry name" value="AAA"/>
    <property type="match status" value="1"/>
</dbReference>
<dbReference type="Gene3D" id="1.10.8.60">
    <property type="match status" value="1"/>
</dbReference>
<dbReference type="InterPro" id="IPR011990">
    <property type="entry name" value="TPR-like_helical_dom_sf"/>
</dbReference>
<evidence type="ECO:0000259" key="6">
    <source>
        <dbReference type="SMART" id="SM00382"/>
    </source>
</evidence>
<evidence type="ECO:0000256" key="2">
    <source>
        <dbReference type="ARBA" id="ARBA00022840"/>
    </source>
</evidence>
<dbReference type="InterPro" id="IPR003959">
    <property type="entry name" value="ATPase_AAA_core"/>
</dbReference>
<dbReference type="Gene3D" id="3.40.50.300">
    <property type="entry name" value="P-loop containing nucleotide triphosphate hydrolases"/>
    <property type="match status" value="1"/>
</dbReference>
<dbReference type="AlphaFoldDB" id="A0A4Q2S4N9"/>